<keyword evidence="1" id="KW-0238">DNA-binding</keyword>
<proteinExistence type="predicted"/>
<dbReference type="SMART" id="SM00862">
    <property type="entry name" value="Trans_reg_C"/>
    <property type="match status" value="1"/>
</dbReference>
<dbReference type="EMBL" id="VSSQ01018512">
    <property type="protein sequence ID" value="MPM61760.1"/>
    <property type="molecule type" value="Genomic_DNA"/>
</dbReference>
<feature type="domain" description="OmpR/PhoB-type" evidence="2">
    <location>
        <begin position="3"/>
        <end position="104"/>
    </location>
</feature>
<dbReference type="GO" id="GO:0000160">
    <property type="term" value="P:phosphorelay signal transduction system"/>
    <property type="evidence" value="ECO:0007669"/>
    <property type="project" value="InterPro"/>
</dbReference>
<dbReference type="Pfam" id="PF00486">
    <property type="entry name" value="Trans_reg_C"/>
    <property type="match status" value="1"/>
</dbReference>
<dbReference type="GO" id="GO:0006355">
    <property type="term" value="P:regulation of DNA-templated transcription"/>
    <property type="evidence" value="ECO:0007669"/>
    <property type="project" value="InterPro"/>
</dbReference>
<reference evidence="3" key="1">
    <citation type="submission" date="2019-08" db="EMBL/GenBank/DDBJ databases">
        <authorList>
            <person name="Kucharzyk K."/>
            <person name="Murdoch R.W."/>
            <person name="Higgins S."/>
            <person name="Loffler F."/>
        </authorList>
    </citation>
    <scope>NUCLEOTIDE SEQUENCE</scope>
</reference>
<dbReference type="AlphaFoldDB" id="A0A645B8I9"/>
<dbReference type="InterPro" id="IPR001867">
    <property type="entry name" value="OmpR/PhoB-type_DNA-bd"/>
</dbReference>
<protein>
    <recommendedName>
        <fullName evidence="2">OmpR/PhoB-type domain-containing protein</fullName>
    </recommendedName>
</protein>
<dbReference type="Gene3D" id="1.10.10.10">
    <property type="entry name" value="Winged helix-like DNA-binding domain superfamily/Winged helix DNA-binding domain"/>
    <property type="match status" value="1"/>
</dbReference>
<dbReference type="PROSITE" id="PS51755">
    <property type="entry name" value="OMPR_PHOB"/>
    <property type="match status" value="1"/>
</dbReference>
<organism evidence="3">
    <name type="scientific">bioreactor metagenome</name>
    <dbReference type="NCBI Taxonomy" id="1076179"/>
    <lineage>
        <taxon>unclassified sequences</taxon>
        <taxon>metagenomes</taxon>
        <taxon>ecological metagenomes</taxon>
    </lineage>
</organism>
<dbReference type="SUPFAM" id="SSF46894">
    <property type="entry name" value="C-terminal effector domain of the bipartite response regulators"/>
    <property type="match status" value="1"/>
</dbReference>
<dbReference type="InterPro" id="IPR016032">
    <property type="entry name" value="Sig_transdc_resp-reg_C-effctor"/>
</dbReference>
<evidence type="ECO:0000313" key="3">
    <source>
        <dbReference type="EMBL" id="MPM61760.1"/>
    </source>
</evidence>
<evidence type="ECO:0000259" key="2">
    <source>
        <dbReference type="PROSITE" id="PS51755"/>
    </source>
</evidence>
<name>A0A645B8I9_9ZZZZ</name>
<evidence type="ECO:0000256" key="1">
    <source>
        <dbReference type="ARBA" id="ARBA00023125"/>
    </source>
</evidence>
<accession>A0A645B8I9</accession>
<dbReference type="GO" id="GO:0003677">
    <property type="term" value="F:DNA binding"/>
    <property type="evidence" value="ECO:0007669"/>
    <property type="project" value="UniProtKB-KW"/>
</dbReference>
<gene>
    <name evidence="3" type="ORF">SDC9_108620</name>
</gene>
<dbReference type="InterPro" id="IPR036388">
    <property type="entry name" value="WH-like_DNA-bd_sf"/>
</dbReference>
<sequence>MVSEELPINPCLQYHSGSLLFCDSSQANYCIDLRHQEQLIFECLLDSANKIVPFDTLVRAVWGYGYTELSKKTLCVYIRRIRKKLGKQAKTLETVKGLGYRLKTSEGSSNKKYFPVFPDLKE</sequence>
<dbReference type="CDD" id="cd00383">
    <property type="entry name" value="trans_reg_C"/>
    <property type="match status" value="1"/>
</dbReference>
<comment type="caution">
    <text evidence="3">The sequence shown here is derived from an EMBL/GenBank/DDBJ whole genome shotgun (WGS) entry which is preliminary data.</text>
</comment>